<feature type="region of interest" description="Disordered" evidence="1">
    <location>
        <begin position="34"/>
        <end position="60"/>
    </location>
</feature>
<name>A0A8J4QZ14_9ROSI</name>
<evidence type="ECO:0000256" key="1">
    <source>
        <dbReference type="SAM" id="MobiDB-lite"/>
    </source>
</evidence>
<gene>
    <name evidence="2" type="ORF">CMV_020184</name>
</gene>
<evidence type="ECO:0000313" key="2">
    <source>
        <dbReference type="EMBL" id="KAF3954473.1"/>
    </source>
</evidence>
<proteinExistence type="predicted"/>
<organism evidence="2 3">
    <name type="scientific">Castanea mollissima</name>
    <name type="common">Chinese chestnut</name>
    <dbReference type="NCBI Taxonomy" id="60419"/>
    <lineage>
        <taxon>Eukaryota</taxon>
        <taxon>Viridiplantae</taxon>
        <taxon>Streptophyta</taxon>
        <taxon>Embryophyta</taxon>
        <taxon>Tracheophyta</taxon>
        <taxon>Spermatophyta</taxon>
        <taxon>Magnoliopsida</taxon>
        <taxon>eudicotyledons</taxon>
        <taxon>Gunneridae</taxon>
        <taxon>Pentapetalae</taxon>
        <taxon>rosids</taxon>
        <taxon>fabids</taxon>
        <taxon>Fagales</taxon>
        <taxon>Fagaceae</taxon>
        <taxon>Castanea</taxon>
    </lineage>
</organism>
<accession>A0A8J4QZ14</accession>
<reference evidence="2" key="1">
    <citation type="submission" date="2020-03" db="EMBL/GenBank/DDBJ databases">
        <title>Castanea mollissima Vanexum genome sequencing.</title>
        <authorList>
            <person name="Staton M."/>
        </authorList>
    </citation>
    <scope>NUCLEOTIDE SEQUENCE</scope>
    <source>
        <tissue evidence="2">Leaf</tissue>
    </source>
</reference>
<evidence type="ECO:0000313" key="3">
    <source>
        <dbReference type="Proteomes" id="UP000737018"/>
    </source>
</evidence>
<keyword evidence="3" id="KW-1185">Reference proteome</keyword>
<comment type="caution">
    <text evidence="2">The sequence shown here is derived from an EMBL/GenBank/DDBJ whole genome shotgun (WGS) entry which is preliminary data.</text>
</comment>
<protein>
    <submittedName>
        <fullName evidence="2">Uncharacterized protein</fullName>
    </submittedName>
</protein>
<dbReference type="Proteomes" id="UP000737018">
    <property type="component" value="Unassembled WGS sequence"/>
</dbReference>
<dbReference type="AlphaFoldDB" id="A0A8J4QZ14"/>
<sequence length="113" mass="12448">MNQSKFKAPPKAQDTTSFVVQTIVKLNNADTTNQTHNWPKLMTHKTKAPKPSLGSTSPPQSMALRFGGRNLVGIFVLSLVVDVGEANLWLDVPNGRGMVEVWVYLTTRNVISI</sequence>
<dbReference type="EMBL" id="JRKL02003693">
    <property type="protein sequence ID" value="KAF3954473.1"/>
    <property type="molecule type" value="Genomic_DNA"/>
</dbReference>